<gene>
    <name evidence="2" type="ORF">JGI1_00457</name>
</gene>
<organism evidence="2 3">
    <name type="scientific">Candidatus Thermokryptus mobilis</name>
    <dbReference type="NCBI Taxonomy" id="1643428"/>
    <lineage>
        <taxon>Bacteria</taxon>
        <taxon>Pseudomonadati</taxon>
        <taxon>Candidatus Kryptoniota</taxon>
        <taxon>Candidatus Thermokryptus</taxon>
    </lineage>
</organism>
<dbReference type="PANTHER" id="PTHR31302:SF0">
    <property type="entry name" value="TRANSMEMBRANE PROTEIN WITH METALLOPHOSPHOESTERASE DOMAIN"/>
    <property type="match status" value="1"/>
</dbReference>
<dbReference type="InterPro" id="IPR004843">
    <property type="entry name" value="Calcineurin-like_PHP"/>
</dbReference>
<dbReference type="InterPro" id="IPR051158">
    <property type="entry name" value="Metallophosphoesterase_sf"/>
</dbReference>
<evidence type="ECO:0000313" key="2">
    <source>
        <dbReference type="EMBL" id="CUU02312.1"/>
    </source>
</evidence>
<dbReference type="SUPFAM" id="SSF56300">
    <property type="entry name" value="Metallo-dependent phosphatases"/>
    <property type="match status" value="1"/>
</dbReference>
<name>A0A0S4MUS3_9BACT</name>
<dbReference type="PANTHER" id="PTHR31302">
    <property type="entry name" value="TRANSMEMBRANE PROTEIN WITH METALLOPHOSPHOESTERASE DOMAIN-RELATED"/>
    <property type="match status" value="1"/>
</dbReference>
<dbReference type="Pfam" id="PF00149">
    <property type="entry name" value="Metallophos"/>
    <property type="match status" value="1"/>
</dbReference>
<dbReference type="EMBL" id="FAOO01000003">
    <property type="protein sequence ID" value="CUU02312.1"/>
    <property type="molecule type" value="Genomic_DNA"/>
</dbReference>
<accession>A0A0S4MUS3</accession>
<dbReference type="AlphaFoldDB" id="A0A0S4MUS3"/>
<dbReference type="Gene3D" id="3.60.21.10">
    <property type="match status" value="1"/>
</dbReference>
<evidence type="ECO:0000313" key="3">
    <source>
        <dbReference type="Proteomes" id="UP000320623"/>
    </source>
</evidence>
<sequence length="272" mass="30884">MKLTRRDFLKTSLLGIPALMFSSENLKDEPKIERVKIKIKNLPEPLKGLNLALISDIHSGIFMTKEEMKKLADILNKLNADLIFMPGDFITSDPEEIYPLVEAFKDIKAKYGVFATLGNHEFFRREQNKIAKALEDSGFRVLRNQNEKININGEHFYILGIDDLRYGADLDKAMKNVEKEKFKILLSHKPYDFPKFARYQIQLTVSGHTHGGQIVLAKIDDIYIAPASLVSRFISGHYKLGDSHLYVTRGVGVVGIPIRLNCPPEITNITLI</sequence>
<proteinExistence type="predicted"/>
<reference evidence="3" key="1">
    <citation type="submission" date="2015-11" db="EMBL/GenBank/DDBJ databases">
        <authorList>
            <person name="Varghese N."/>
        </authorList>
    </citation>
    <scope>NUCLEOTIDE SEQUENCE [LARGE SCALE GENOMIC DNA]</scope>
</reference>
<keyword evidence="3" id="KW-1185">Reference proteome</keyword>
<protein>
    <recommendedName>
        <fullName evidence="1">Calcineurin-like phosphoesterase domain-containing protein</fullName>
    </recommendedName>
</protein>
<dbReference type="CDD" id="cd07385">
    <property type="entry name" value="MPP_YkuE_C"/>
    <property type="match status" value="1"/>
</dbReference>
<dbReference type="STRING" id="1643428.GCA_001442855_00444"/>
<dbReference type="OrthoDB" id="9780884at2"/>
<dbReference type="RefSeq" id="WP_140944259.1">
    <property type="nucleotide sequence ID" value="NZ_FAOO01000003.1"/>
</dbReference>
<dbReference type="InterPro" id="IPR029052">
    <property type="entry name" value="Metallo-depent_PP-like"/>
</dbReference>
<feature type="domain" description="Calcineurin-like phosphoesterase" evidence="1">
    <location>
        <begin position="51"/>
        <end position="211"/>
    </location>
</feature>
<evidence type="ECO:0000259" key="1">
    <source>
        <dbReference type="Pfam" id="PF00149"/>
    </source>
</evidence>
<dbReference type="Proteomes" id="UP000320623">
    <property type="component" value="Unassembled WGS sequence"/>
</dbReference>
<dbReference type="GO" id="GO:0016787">
    <property type="term" value="F:hydrolase activity"/>
    <property type="evidence" value="ECO:0007669"/>
    <property type="project" value="InterPro"/>
</dbReference>